<dbReference type="HOGENOM" id="CLU_1206145_0_0_1"/>
<dbReference type="Proteomes" id="UP000015104">
    <property type="component" value="Unassembled WGS sequence"/>
</dbReference>
<sequence length="230" mass="25911">MLAPLLTCLLIVSLGYCQEDDYFSDQRFNVSPFSEDRNPSNSQSYAYLAKWYPHLKRFIGRGGSQSSGYSDDEGLGINYMSNNDQYSDGPAMYNDDGPGEGDNGYRGGYRGGADGYGPMFGRYGSSDSGSRDWASSRYYPSHDVNSDYRPSHEPAKKPSYHSEPYHIQQPYSYSPRLGDKSEDSHEDYSGANDDSRHFSYGHSLAHGSNKKSPYVDYGYNKPTNYDYDEK</sequence>
<reference evidence="4" key="1">
    <citation type="submission" date="2011-08" db="EMBL/GenBank/DDBJ databases">
        <authorList>
            <person name="Rombauts S."/>
        </authorList>
    </citation>
    <scope>NUCLEOTIDE SEQUENCE</scope>
    <source>
        <strain evidence="4">London</strain>
    </source>
</reference>
<evidence type="ECO:0000256" key="2">
    <source>
        <dbReference type="SAM" id="SignalP"/>
    </source>
</evidence>
<feature type="region of interest" description="Disordered" evidence="1">
    <location>
        <begin position="141"/>
        <end position="230"/>
    </location>
</feature>
<accession>T1JVQ8</accession>
<dbReference type="AlphaFoldDB" id="T1JVQ8"/>
<proteinExistence type="predicted"/>
<feature type="compositionally biased region" description="Basic and acidic residues" evidence="1">
    <location>
        <begin position="144"/>
        <end position="156"/>
    </location>
</feature>
<feature type="chain" id="PRO_5004580701" evidence="2">
    <location>
        <begin position="18"/>
        <end position="230"/>
    </location>
</feature>
<protein>
    <submittedName>
        <fullName evidence="3">Uncharacterized protein</fullName>
    </submittedName>
</protein>
<reference evidence="3" key="2">
    <citation type="submission" date="2015-06" db="UniProtKB">
        <authorList>
            <consortium name="EnsemblMetazoa"/>
        </authorList>
    </citation>
    <scope>IDENTIFICATION</scope>
</reference>
<dbReference type="EMBL" id="CAEY01000796">
    <property type="status" value="NOT_ANNOTATED_CDS"/>
    <property type="molecule type" value="Genomic_DNA"/>
</dbReference>
<feature type="signal peptide" evidence="2">
    <location>
        <begin position="1"/>
        <end position="17"/>
    </location>
</feature>
<feature type="compositionally biased region" description="Basic and acidic residues" evidence="1">
    <location>
        <begin position="177"/>
        <end position="197"/>
    </location>
</feature>
<evidence type="ECO:0000313" key="4">
    <source>
        <dbReference type="Proteomes" id="UP000015104"/>
    </source>
</evidence>
<feature type="region of interest" description="Disordered" evidence="1">
    <location>
        <begin position="86"/>
        <end position="109"/>
    </location>
</feature>
<evidence type="ECO:0000256" key="1">
    <source>
        <dbReference type="SAM" id="MobiDB-lite"/>
    </source>
</evidence>
<organism evidence="3 4">
    <name type="scientific">Tetranychus urticae</name>
    <name type="common">Two-spotted spider mite</name>
    <dbReference type="NCBI Taxonomy" id="32264"/>
    <lineage>
        <taxon>Eukaryota</taxon>
        <taxon>Metazoa</taxon>
        <taxon>Ecdysozoa</taxon>
        <taxon>Arthropoda</taxon>
        <taxon>Chelicerata</taxon>
        <taxon>Arachnida</taxon>
        <taxon>Acari</taxon>
        <taxon>Acariformes</taxon>
        <taxon>Trombidiformes</taxon>
        <taxon>Prostigmata</taxon>
        <taxon>Eleutherengona</taxon>
        <taxon>Raphignathae</taxon>
        <taxon>Tetranychoidea</taxon>
        <taxon>Tetranychidae</taxon>
        <taxon>Tetranychus</taxon>
    </lineage>
</organism>
<name>T1JVQ8_TETUR</name>
<feature type="compositionally biased region" description="Gly residues" evidence="1">
    <location>
        <begin position="100"/>
        <end position="109"/>
    </location>
</feature>
<evidence type="ECO:0000313" key="3">
    <source>
        <dbReference type="EnsemblMetazoa" id="tetur02g05470.1"/>
    </source>
</evidence>
<keyword evidence="2" id="KW-0732">Signal</keyword>
<dbReference type="EnsemblMetazoa" id="tetur02g05470.1">
    <property type="protein sequence ID" value="tetur02g05470.1"/>
    <property type="gene ID" value="tetur02g05470"/>
</dbReference>
<keyword evidence="4" id="KW-1185">Reference proteome</keyword>